<accession>A0A212F2U5</accession>
<dbReference type="PANTHER" id="PTHR12001">
    <property type="entry name" value="GERANYLGERANYL PYROPHOSPHATE SYNTHASE"/>
    <property type="match status" value="1"/>
</dbReference>
<keyword evidence="5" id="KW-1185">Reference proteome</keyword>
<evidence type="ECO:0000256" key="1">
    <source>
        <dbReference type="ARBA" id="ARBA00022723"/>
    </source>
</evidence>
<dbReference type="Pfam" id="PF00348">
    <property type="entry name" value="polyprenyl_synt"/>
    <property type="match status" value="1"/>
</dbReference>
<dbReference type="InterPro" id="IPR000092">
    <property type="entry name" value="Polyprenyl_synt"/>
</dbReference>
<dbReference type="FunCoup" id="A0A212F2U5">
    <property type="interactions" value="1600"/>
</dbReference>
<name>A0A212F2U5_DANPL</name>
<dbReference type="PANTHER" id="PTHR12001:SF44">
    <property type="entry name" value="GERANYLGERANYL PYROPHOSPHATE SYNTHASE"/>
    <property type="match status" value="1"/>
</dbReference>
<sequence length="316" mass="36130">MSDYEKNGQEDLEKELLAPFTHLLQVSGKRFRNKIVLAFNHWLKVPEDQVQRAMDVTTTLHIGSLLLDDIQDNSLSRRGLPAAHCIYGLPLTLNTSMQVAMICFQKTIQLTPSGEGGYIYVNHLHDAIVGQGFDIYCRDNLMCPTEAEYKKMVERKTGGMLLLGVKLIQLFSENKQNYDDFVRLLGYYFQLRDDYCNLRQQEALEEGPGGEDIHASKENIFCEDITEGKFSLPIIHAMTTTEGPTILRILRQRTRNMELKKYCLSLMEISGSLQYTRDLLSELDRKARKELIRLGGNPMLEDVLDSLLSWKDVEAS</sequence>
<dbReference type="STRING" id="278856.A0A212F2U5"/>
<keyword evidence="3" id="KW-0808">Transferase</keyword>
<dbReference type="PROSITE" id="PS00444">
    <property type="entry name" value="POLYPRENYL_SYNTHASE_2"/>
    <property type="match status" value="1"/>
</dbReference>
<dbReference type="GO" id="GO:0004659">
    <property type="term" value="F:prenyltransferase activity"/>
    <property type="evidence" value="ECO:0007669"/>
    <property type="project" value="InterPro"/>
</dbReference>
<keyword evidence="1" id="KW-0479">Metal-binding</keyword>
<evidence type="ECO:0000256" key="2">
    <source>
        <dbReference type="ARBA" id="ARBA00022842"/>
    </source>
</evidence>
<comment type="similarity">
    <text evidence="3">Belongs to the FPP/GGPP synthase family.</text>
</comment>
<dbReference type="InterPro" id="IPR008949">
    <property type="entry name" value="Isoprenoid_synthase_dom_sf"/>
</dbReference>
<dbReference type="InParanoid" id="A0A212F2U5"/>
<dbReference type="SUPFAM" id="SSF48576">
    <property type="entry name" value="Terpenoid synthases"/>
    <property type="match status" value="1"/>
</dbReference>
<dbReference type="Proteomes" id="UP000007151">
    <property type="component" value="Unassembled WGS sequence"/>
</dbReference>
<dbReference type="KEGG" id="dpl:KGM_200060"/>
<dbReference type="EMBL" id="AGBW02010675">
    <property type="protein sequence ID" value="OWR48056.1"/>
    <property type="molecule type" value="Genomic_DNA"/>
</dbReference>
<dbReference type="PROSITE" id="PS00723">
    <property type="entry name" value="POLYPRENYL_SYNTHASE_1"/>
    <property type="match status" value="1"/>
</dbReference>
<dbReference type="GO" id="GO:0042811">
    <property type="term" value="P:pheromone biosynthetic process"/>
    <property type="evidence" value="ECO:0007669"/>
    <property type="project" value="UniProtKB-ARBA"/>
</dbReference>
<proteinExistence type="inferred from homology"/>
<dbReference type="eggNOG" id="KOG0777">
    <property type="taxonomic scope" value="Eukaryota"/>
</dbReference>
<organism evidence="4 5">
    <name type="scientific">Danaus plexippus plexippus</name>
    <dbReference type="NCBI Taxonomy" id="278856"/>
    <lineage>
        <taxon>Eukaryota</taxon>
        <taxon>Metazoa</taxon>
        <taxon>Ecdysozoa</taxon>
        <taxon>Arthropoda</taxon>
        <taxon>Hexapoda</taxon>
        <taxon>Insecta</taxon>
        <taxon>Pterygota</taxon>
        <taxon>Neoptera</taxon>
        <taxon>Endopterygota</taxon>
        <taxon>Lepidoptera</taxon>
        <taxon>Glossata</taxon>
        <taxon>Ditrysia</taxon>
        <taxon>Papilionoidea</taxon>
        <taxon>Nymphalidae</taxon>
        <taxon>Danainae</taxon>
        <taxon>Danaini</taxon>
        <taxon>Danaina</taxon>
        <taxon>Danaus</taxon>
        <taxon>Danaus</taxon>
    </lineage>
</organism>
<reference evidence="4 5" key="1">
    <citation type="journal article" date="2011" name="Cell">
        <title>The monarch butterfly genome yields insights into long-distance migration.</title>
        <authorList>
            <person name="Zhan S."/>
            <person name="Merlin C."/>
            <person name="Boore J.L."/>
            <person name="Reppert S.M."/>
        </authorList>
    </citation>
    <scope>NUCLEOTIDE SEQUENCE [LARGE SCALE GENOMIC DNA]</scope>
    <source>
        <strain evidence="4">F-2</strain>
    </source>
</reference>
<keyword evidence="2" id="KW-0460">Magnesium</keyword>
<dbReference type="InterPro" id="IPR033749">
    <property type="entry name" value="Polyprenyl_synt_CS"/>
</dbReference>
<comment type="caution">
    <text evidence="4">The sequence shown here is derived from an EMBL/GenBank/DDBJ whole genome shotgun (WGS) entry which is preliminary data.</text>
</comment>
<protein>
    <submittedName>
        <fullName evidence="4">Geranylgeranyl pyrophosphate synthase like protein</fullName>
    </submittedName>
</protein>
<gene>
    <name evidence="4" type="ORF">KGM_200060</name>
</gene>
<evidence type="ECO:0000313" key="4">
    <source>
        <dbReference type="EMBL" id="OWR48056.1"/>
    </source>
</evidence>
<dbReference type="GO" id="GO:0008299">
    <property type="term" value="P:isoprenoid biosynthetic process"/>
    <property type="evidence" value="ECO:0007669"/>
    <property type="project" value="InterPro"/>
</dbReference>
<evidence type="ECO:0000313" key="5">
    <source>
        <dbReference type="Proteomes" id="UP000007151"/>
    </source>
</evidence>
<evidence type="ECO:0000256" key="3">
    <source>
        <dbReference type="RuleBase" id="RU004466"/>
    </source>
</evidence>
<dbReference type="Gene3D" id="1.10.600.10">
    <property type="entry name" value="Farnesyl Diphosphate Synthase"/>
    <property type="match status" value="1"/>
</dbReference>
<dbReference type="GO" id="GO:0046872">
    <property type="term" value="F:metal ion binding"/>
    <property type="evidence" value="ECO:0007669"/>
    <property type="project" value="UniProtKB-KW"/>
</dbReference>
<dbReference type="AlphaFoldDB" id="A0A212F2U5"/>